<keyword evidence="1" id="KW-0805">Transcription regulation</keyword>
<dbReference type="Pfam" id="PF02607">
    <property type="entry name" value="B12-binding_2"/>
    <property type="match status" value="1"/>
</dbReference>
<evidence type="ECO:0000256" key="1">
    <source>
        <dbReference type="ARBA" id="ARBA00023015"/>
    </source>
</evidence>
<dbReference type="PANTHER" id="PTHR30204">
    <property type="entry name" value="REDOX-CYCLING DRUG-SENSING TRANSCRIPTIONAL ACTIVATOR SOXR"/>
    <property type="match status" value="1"/>
</dbReference>
<dbReference type="SUPFAM" id="SSF52242">
    <property type="entry name" value="Cobalamin (vitamin B12)-binding domain"/>
    <property type="match status" value="1"/>
</dbReference>
<evidence type="ECO:0000259" key="4">
    <source>
        <dbReference type="PROSITE" id="PS50937"/>
    </source>
</evidence>
<dbReference type="EMBL" id="CP027669">
    <property type="protein sequence ID" value="AVO41359.1"/>
    <property type="molecule type" value="Genomic_DNA"/>
</dbReference>
<dbReference type="SMART" id="SM00422">
    <property type="entry name" value="HTH_MERR"/>
    <property type="match status" value="1"/>
</dbReference>
<dbReference type="RefSeq" id="WP_106446336.1">
    <property type="nucleotide sequence ID" value="NZ_CP027669.1"/>
</dbReference>
<dbReference type="OrthoDB" id="9800334at2"/>
<proteinExistence type="predicted"/>
<dbReference type="PROSITE" id="PS51332">
    <property type="entry name" value="B12_BINDING"/>
    <property type="match status" value="1"/>
</dbReference>
<dbReference type="SUPFAM" id="SSF46955">
    <property type="entry name" value="Putative DNA-binding domain"/>
    <property type="match status" value="1"/>
</dbReference>
<dbReference type="InterPro" id="IPR036594">
    <property type="entry name" value="Meth_synthase_dom"/>
</dbReference>
<dbReference type="InterPro" id="IPR009061">
    <property type="entry name" value="DNA-bd_dom_put_sf"/>
</dbReference>
<dbReference type="InterPro" id="IPR003759">
    <property type="entry name" value="Cbl-bd_cap"/>
</dbReference>
<evidence type="ECO:0000259" key="5">
    <source>
        <dbReference type="PROSITE" id="PS51332"/>
    </source>
</evidence>
<keyword evidence="7" id="KW-1185">Reference proteome</keyword>
<dbReference type="Gene3D" id="1.10.1660.10">
    <property type="match status" value="1"/>
</dbReference>
<gene>
    <name evidence="6" type="ORF">C6571_08700</name>
</gene>
<dbReference type="AlphaFoldDB" id="A0A2S0MZQ2"/>
<sequence length="337" mass="36120">MNEPLRPDEEAAGAYPISAVERETGLSKDTLRMWERRYGFPTPGRDAQGERVYLAEQVARLRQLRRLIHAGHRPGQVVALAPQALEALIQAVSSGGPDAASTGPVRARKARRGAGVREQAQIVGQEMLAPYLDCIAAHDPVGLRDRLTRAMLSLGLERCVLECVAPLNRAVGLAWVEGRFEVFEEHLYTECVTGVLRSAVAGVPAARAGGTPRVLLTTFAQEQHGLGLLMLEALLALRGCICLSLGTQTPHADIARAAEAFRADIVALSFSGVLPPTQVRAGLHEVRAQLPIQIAVWAGGQGAAGLMEAVAGVKVLRELEDMPPALALWRAQREGQG</sequence>
<dbReference type="Gene3D" id="3.40.50.280">
    <property type="entry name" value="Cobalamin-binding domain"/>
    <property type="match status" value="1"/>
</dbReference>
<dbReference type="Pfam" id="PF13411">
    <property type="entry name" value="MerR_1"/>
    <property type="match status" value="1"/>
</dbReference>
<dbReference type="Pfam" id="PF02310">
    <property type="entry name" value="B12-binding"/>
    <property type="match status" value="1"/>
</dbReference>
<dbReference type="PANTHER" id="PTHR30204:SF67">
    <property type="entry name" value="HTH-TYPE TRANSCRIPTIONAL REGULATOR MLRA-RELATED"/>
    <property type="match status" value="1"/>
</dbReference>
<dbReference type="InterPro" id="IPR000551">
    <property type="entry name" value="MerR-type_HTH_dom"/>
</dbReference>
<dbReference type="KEGG" id="simp:C6571_08700"/>
<dbReference type="CDD" id="cd01104">
    <property type="entry name" value="HTH_MlrA-CarA"/>
    <property type="match status" value="1"/>
</dbReference>
<dbReference type="GO" id="GO:0046872">
    <property type="term" value="F:metal ion binding"/>
    <property type="evidence" value="ECO:0007669"/>
    <property type="project" value="InterPro"/>
</dbReference>
<dbReference type="InterPro" id="IPR047057">
    <property type="entry name" value="MerR_fam"/>
</dbReference>
<evidence type="ECO:0000256" key="2">
    <source>
        <dbReference type="ARBA" id="ARBA00023125"/>
    </source>
</evidence>
<keyword evidence="3" id="KW-0804">Transcription</keyword>
<dbReference type="InterPro" id="IPR006158">
    <property type="entry name" value="Cobalamin-bd"/>
</dbReference>
<dbReference type="Gene3D" id="1.10.1240.10">
    <property type="entry name" value="Methionine synthase domain"/>
    <property type="match status" value="1"/>
</dbReference>
<accession>A0A2S0MZQ2</accession>
<reference evidence="6 7" key="1">
    <citation type="submission" date="2018-03" db="EMBL/GenBank/DDBJ databases">
        <title>Genome sequencing of Simplicispira sp.</title>
        <authorList>
            <person name="Kim S.-J."/>
            <person name="Heo J."/>
            <person name="Kwon S.-W."/>
        </authorList>
    </citation>
    <scope>NUCLEOTIDE SEQUENCE [LARGE SCALE GENOMIC DNA]</scope>
    <source>
        <strain evidence="6 7">SC1-8</strain>
    </source>
</reference>
<feature type="domain" description="HTH merR-type" evidence="4">
    <location>
        <begin position="14"/>
        <end position="71"/>
    </location>
</feature>
<organism evidence="6 7">
    <name type="scientific">Simplicispira suum</name>
    <dbReference type="NCBI Taxonomy" id="2109915"/>
    <lineage>
        <taxon>Bacteria</taxon>
        <taxon>Pseudomonadati</taxon>
        <taxon>Pseudomonadota</taxon>
        <taxon>Betaproteobacteria</taxon>
        <taxon>Burkholderiales</taxon>
        <taxon>Comamonadaceae</taxon>
        <taxon>Simplicispira</taxon>
    </lineage>
</organism>
<dbReference type="GO" id="GO:0031419">
    <property type="term" value="F:cobalamin binding"/>
    <property type="evidence" value="ECO:0007669"/>
    <property type="project" value="InterPro"/>
</dbReference>
<dbReference type="GO" id="GO:0003677">
    <property type="term" value="F:DNA binding"/>
    <property type="evidence" value="ECO:0007669"/>
    <property type="project" value="UniProtKB-KW"/>
</dbReference>
<dbReference type="InterPro" id="IPR036724">
    <property type="entry name" value="Cobalamin-bd_sf"/>
</dbReference>
<feature type="domain" description="B12-binding" evidence="5">
    <location>
        <begin position="211"/>
        <end position="337"/>
    </location>
</feature>
<dbReference type="Proteomes" id="UP000239326">
    <property type="component" value="Chromosome"/>
</dbReference>
<evidence type="ECO:0000313" key="7">
    <source>
        <dbReference type="Proteomes" id="UP000239326"/>
    </source>
</evidence>
<evidence type="ECO:0000313" key="6">
    <source>
        <dbReference type="EMBL" id="AVO41359.1"/>
    </source>
</evidence>
<protein>
    <submittedName>
        <fullName evidence="6">Cobalamin-binding protein</fullName>
    </submittedName>
</protein>
<evidence type="ECO:0000256" key="3">
    <source>
        <dbReference type="ARBA" id="ARBA00023163"/>
    </source>
</evidence>
<keyword evidence="2" id="KW-0238">DNA-binding</keyword>
<name>A0A2S0MZQ2_9BURK</name>
<dbReference type="GO" id="GO:0003700">
    <property type="term" value="F:DNA-binding transcription factor activity"/>
    <property type="evidence" value="ECO:0007669"/>
    <property type="project" value="InterPro"/>
</dbReference>
<dbReference type="PROSITE" id="PS50937">
    <property type="entry name" value="HTH_MERR_2"/>
    <property type="match status" value="1"/>
</dbReference>